<dbReference type="Proteomes" id="UP000009046">
    <property type="component" value="Unassembled WGS sequence"/>
</dbReference>
<dbReference type="EMBL" id="AAZO01008366">
    <property type="status" value="NOT_ANNOTATED_CDS"/>
    <property type="molecule type" value="Genomic_DNA"/>
</dbReference>
<dbReference type="RefSeq" id="XP_002433309.1">
    <property type="nucleotide sequence ID" value="XM_002433264.1"/>
</dbReference>
<dbReference type="KEGG" id="phu:Phum_PHUM624180"/>
<reference evidence="2" key="3">
    <citation type="submission" date="2020-05" db="UniProtKB">
        <authorList>
            <consortium name="EnsemblMetazoa"/>
        </authorList>
    </citation>
    <scope>IDENTIFICATION</scope>
    <source>
        <strain evidence="2">USDA</strain>
    </source>
</reference>
<reference evidence="1" key="1">
    <citation type="submission" date="2007-04" db="EMBL/GenBank/DDBJ databases">
        <title>Annotation of Pediculus humanus corporis strain USDA.</title>
        <authorList>
            <person name="Kirkness E."/>
            <person name="Hannick L."/>
            <person name="Hass B."/>
            <person name="Bruggner R."/>
            <person name="Lawson D."/>
            <person name="Bidwell S."/>
            <person name="Joardar V."/>
            <person name="Caler E."/>
            <person name="Walenz B."/>
            <person name="Inman J."/>
            <person name="Schobel S."/>
            <person name="Galinsky K."/>
            <person name="Amedeo P."/>
            <person name="Strausberg R."/>
        </authorList>
    </citation>
    <scope>NUCLEOTIDE SEQUENCE</scope>
    <source>
        <strain evidence="1">USDA</strain>
    </source>
</reference>
<dbReference type="HOGENOM" id="CLU_2475341_0_0_1"/>
<name>E0W4L5_PEDHC</name>
<feature type="non-terminal residue" evidence="1">
    <location>
        <position position="1"/>
    </location>
</feature>
<evidence type="ECO:0000313" key="1">
    <source>
        <dbReference type="EMBL" id="EEB20571.1"/>
    </source>
</evidence>
<dbReference type="AlphaFoldDB" id="E0W4L5"/>
<proteinExistence type="predicted"/>
<dbReference type="CTD" id="8239978"/>
<dbReference type="EnsemblMetazoa" id="PHUM624180-RA">
    <property type="protein sequence ID" value="PHUM624180-PA"/>
    <property type="gene ID" value="PHUM624180"/>
</dbReference>
<accession>E0W4L5</accession>
<reference evidence="1" key="2">
    <citation type="submission" date="2007-04" db="EMBL/GenBank/DDBJ databases">
        <title>The genome of the human body louse.</title>
        <authorList>
            <consortium name="The Human Body Louse Genome Consortium"/>
            <person name="Kirkness E."/>
            <person name="Walenz B."/>
            <person name="Hass B."/>
            <person name="Bruggner R."/>
            <person name="Strausberg R."/>
        </authorList>
    </citation>
    <scope>NUCLEOTIDE SEQUENCE</scope>
    <source>
        <strain evidence="1">USDA</strain>
    </source>
</reference>
<dbReference type="VEuPathDB" id="VectorBase:PHUM624180"/>
<sequence>LLGFIHGNKRAISTSKIKKIIAIKKNRNEKGNREEFIGSNPHSNGEHFSRSNKVFFDNKVANIITTIVIIKIINVIVDSINIIYTKIV</sequence>
<evidence type="ECO:0000313" key="3">
    <source>
        <dbReference type="Proteomes" id="UP000009046"/>
    </source>
</evidence>
<organism>
    <name type="scientific">Pediculus humanus subsp. corporis</name>
    <name type="common">Body louse</name>
    <dbReference type="NCBI Taxonomy" id="121224"/>
    <lineage>
        <taxon>Eukaryota</taxon>
        <taxon>Metazoa</taxon>
        <taxon>Ecdysozoa</taxon>
        <taxon>Arthropoda</taxon>
        <taxon>Hexapoda</taxon>
        <taxon>Insecta</taxon>
        <taxon>Pterygota</taxon>
        <taxon>Neoptera</taxon>
        <taxon>Paraneoptera</taxon>
        <taxon>Psocodea</taxon>
        <taxon>Troctomorpha</taxon>
        <taxon>Phthiraptera</taxon>
        <taxon>Anoplura</taxon>
        <taxon>Pediculidae</taxon>
        <taxon>Pediculus</taxon>
    </lineage>
</organism>
<keyword evidence="3" id="KW-1185">Reference proteome</keyword>
<dbReference type="EMBL" id="DS236694">
    <property type="protein sequence ID" value="EEB20571.1"/>
    <property type="molecule type" value="Genomic_DNA"/>
</dbReference>
<dbReference type="InParanoid" id="E0W4L5"/>
<evidence type="ECO:0000313" key="2">
    <source>
        <dbReference type="EnsemblMetazoa" id="PHUM624180-PA"/>
    </source>
</evidence>
<protein>
    <submittedName>
        <fullName evidence="1 2">Uncharacterized protein</fullName>
    </submittedName>
</protein>
<dbReference type="GeneID" id="8239978"/>
<gene>
    <name evidence="2" type="primary">8239978</name>
    <name evidence="1" type="ORF">Phum_PHUM624180</name>
</gene>